<dbReference type="AlphaFoldDB" id="A0A1I4XGD1"/>
<dbReference type="STRING" id="1367852.SAMN05216516_10496"/>
<gene>
    <name evidence="2" type="ORF">SAMN05216516_10496</name>
</gene>
<keyword evidence="3" id="KW-1185">Reference proteome</keyword>
<reference evidence="3" key="1">
    <citation type="submission" date="2016-10" db="EMBL/GenBank/DDBJ databases">
        <authorList>
            <person name="Varghese N."/>
            <person name="Submissions S."/>
        </authorList>
    </citation>
    <scope>NUCLEOTIDE SEQUENCE [LARGE SCALE GENOMIC DNA]</scope>
    <source>
        <strain evidence="3">N6PO6</strain>
    </source>
</reference>
<feature type="domain" description="DUF2169" evidence="1">
    <location>
        <begin position="32"/>
        <end position="332"/>
    </location>
</feature>
<evidence type="ECO:0000313" key="3">
    <source>
        <dbReference type="Proteomes" id="UP000242222"/>
    </source>
</evidence>
<evidence type="ECO:0000259" key="1">
    <source>
        <dbReference type="Pfam" id="PF09937"/>
    </source>
</evidence>
<proteinExistence type="predicted"/>
<accession>A0A1I4XGD1</accession>
<dbReference type="OrthoDB" id="237820at2"/>
<dbReference type="Pfam" id="PF09937">
    <property type="entry name" value="DUF2169"/>
    <property type="match status" value="1"/>
</dbReference>
<protein>
    <recommendedName>
        <fullName evidence="1">DUF2169 domain-containing protein</fullName>
    </recommendedName>
</protein>
<dbReference type="Proteomes" id="UP000242222">
    <property type="component" value="Unassembled WGS sequence"/>
</dbReference>
<name>A0A1I4XGD1_9GAMM</name>
<evidence type="ECO:0000313" key="2">
    <source>
        <dbReference type="EMBL" id="SFN24350.1"/>
    </source>
</evidence>
<organism evidence="2 3">
    <name type="scientific">Izhakiella capsodis</name>
    <dbReference type="NCBI Taxonomy" id="1367852"/>
    <lineage>
        <taxon>Bacteria</taxon>
        <taxon>Pseudomonadati</taxon>
        <taxon>Pseudomonadota</taxon>
        <taxon>Gammaproteobacteria</taxon>
        <taxon>Enterobacterales</taxon>
        <taxon>Erwiniaceae</taxon>
        <taxon>Izhakiella</taxon>
    </lineage>
</organism>
<dbReference type="InterPro" id="IPR018683">
    <property type="entry name" value="DUF2169"/>
</dbReference>
<sequence>MMVTLMSDFTNFSLFPALRYEAIDQYDITFHVVAARLTYDINIEEKKGQAHLSLSAKQASLNYGDAHYHDPVRSNVKYESDLAPYKPKTDVIINATAFAPQGKLTHCFPVAVKIGDKIKTLRIHAPRRWVFYPTGWLLEYEKPINQLDILYDYASGGWHEMDDKTHVSPSNPLGIGWYPGEYLKQCKKTSLPAPQIDSDDAPVTRISELIMPEGFGFFGRSWSRRIEWAGTYDDVWKNERHPYLPQDFNFNYWCGAHPSLQITLPSEDNISVELWGLLPADENPHQSISFSIPVETLFTLNKSKLGLSLTKDMQLDTIVIDMWARKVFCTYRIALAELFQPQEIQLRYIAAENRMAQKVLAAEMSKDGTSASYVPVPPSLNNKR</sequence>
<dbReference type="EMBL" id="FOVC01000004">
    <property type="protein sequence ID" value="SFN24350.1"/>
    <property type="molecule type" value="Genomic_DNA"/>
</dbReference>